<dbReference type="Pfam" id="PF14322">
    <property type="entry name" value="SusD-like_3"/>
    <property type="match status" value="1"/>
</dbReference>
<dbReference type="Proteomes" id="UP000094313">
    <property type="component" value="Chromosome"/>
</dbReference>
<evidence type="ECO:0000259" key="7">
    <source>
        <dbReference type="Pfam" id="PF07980"/>
    </source>
</evidence>
<dbReference type="PROSITE" id="PS51257">
    <property type="entry name" value="PROKAR_LIPOPROTEIN"/>
    <property type="match status" value="1"/>
</dbReference>
<dbReference type="KEGG" id="psty:BFS30_02605"/>
<evidence type="ECO:0000256" key="2">
    <source>
        <dbReference type="ARBA" id="ARBA00006275"/>
    </source>
</evidence>
<keyword evidence="3 6" id="KW-0732">Signal</keyword>
<evidence type="ECO:0000256" key="3">
    <source>
        <dbReference type="ARBA" id="ARBA00022729"/>
    </source>
</evidence>
<organism evidence="9 10">
    <name type="scientific">Pedobacter steynii</name>
    <dbReference type="NCBI Taxonomy" id="430522"/>
    <lineage>
        <taxon>Bacteria</taxon>
        <taxon>Pseudomonadati</taxon>
        <taxon>Bacteroidota</taxon>
        <taxon>Sphingobacteriia</taxon>
        <taxon>Sphingobacteriales</taxon>
        <taxon>Sphingobacteriaceae</taxon>
        <taxon>Pedobacter</taxon>
    </lineage>
</organism>
<dbReference type="SUPFAM" id="SSF48452">
    <property type="entry name" value="TPR-like"/>
    <property type="match status" value="1"/>
</dbReference>
<keyword evidence="10" id="KW-1185">Reference proteome</keyword>
<dbReference type="InterPro" id="IPR012944">
    <property type="entry name" value="SusD_RagB_dom"/>
</dbReference>
<evidence type="ECO:0000256" key="5">
    <source>
        <dbReference type="ARBA" id="ARBA00023237"/>
    </source>
</evidence>
<evidence type="ECO:0000256" key="6">
    <source>
        <dbReference type="SAM" id="SignalP"/>
    </source>
</evidence>
<comment type="subcellular location">
    <subcellularLocation>
        <location evidence="1">Cell outer membrane</location>
    </subcellularLocation>
</comment>
<comment type="similarity">
    <text evidence="2">Belongs to the SusD family.</text>
</comment>
<protein>
    <recommendedName>
        <fullName evidence="11">Starch-binding associating with outer membrane</fullName>
    </recommendedName>
</protein>
<accession>A0A1D7QPK2</accession>
<dbReference type="InterPro" id="IPR033985">
    <property type="entry name" value="SusD-like_N"/>
</dbReference>
<feature type="chain" id="PRO_5009098960" description="Starch-binding associating with outer membrane" evidence="6">
    <location>
        <begin position="20"/>
        <end position="511"/>
    </location>
</feature>
<dbReference type="OrthoDB" id="618454at2"/>
<name>A0A1D7QPK2_9SPHI</name>
<reference evidence="9 10" key="1">
    <citation type="submission" date="2016-08" db="EMBL/GenBank/DDBJ databases">
        <authorList>
            <person name="Seilhamer J.J."/>
        </authorList>
    </citation>
    <scope>NUCLEOTIDE SEQUENCE [LARGE SCALE GENOMIC DNA]</scope>
    <source>
        <strain evidence="9 10">DX4</strain>
    </source>
</reference>
<evidence type="ECO:0000256" key="4">
    <source>
        <dbReference type="ARBA" id="ARBA00023136"/>
    </source>
</evidence>
<dbReference type="InterPro" id="IPR011990">
    <property type="entry name" value="TPR-like_helical_dom_sf"/>
</dbReference>
<feature type="domain" description="RagB/SusD" evidence="7">
    <location>
        <begin position="391"/>
        <end position="480"/>
    </location>
</feature>
<dbReference type="Pfam" id="PF07980">
    <property type="entry name" value="SusD_RagB"/>
    <property type="match status" value="1"/>
</dbReference>
<evidence type="ECO:0008006" key="11">
    <source>
        <dbReference type="Google" id="ProtNLM"/>
    </source>
</evidence>
<keyword evidence="5" id="KW-0998">Cell outer membrane</keyword>
<evidence type="ECO:0000313" key="9">
    <source>
        <dbReference type="EMBL" id="AOM80597.1"/>
    </source>
</evidence>
<dbReference type="EMBL" id="CP017141">
    <property type="protein sequence ID" value="AOM80597.1"/>
    <property type="molecule type" value="Genomic_DNA"/>
</dbReference>
<dbReference type="AlphaFoldDB" id="A0A1D7QPK2"/>
<proteinExistence type="inferred from homology"/>
<feature type="domain" description="SusD-like N-terminal" evidence="8">
    <location>
        <begin position="100"/>
        <end position="227"/>
    </location>
</feature>
<dbReference type="Gene3D" id="1.25.40.390">
    <property type="match status" value="1"/>
</dbReference>
<gene>
    <name evidence="9" type="ORF">BFS30_02605</name>
</gene>
<dbReference type="RefSeq" id="WP_069382254.1">
    <property type="nucleotide sequence ID" value="NZ_CP017141.1"/>
</dbReference>
<evidence type="ECO:0000313" key="10">
    <source>
        <dbReference type="Proteomes" id="UP000094313"/>
    </source>
</evidence>
<dbReference type="GO" id="GO:0009279">
    <property type="term" value="C:cell outer membrane"/>
    <property type="evidence" value="ECO:0007669"/>
    <property type="project" value="UniProtKB-SubCell"/>
</dbReference>
<feature type="signal peptide" evidence="6">
    <location>
        <begin position="1"/>
        <end position="19"/>
    </location>
</feature>
<sequence length="511" mass="56746">MKTFIIKTAILGMATLFLASGCKKFLDQEVPGRLDEKEFYKTDADANLAIVGTYDIMQSDYYKGGWNSMLMLKIMPSDESNAGGANGGDQPGYQELDKYSATSQNDKVSVVWQKCYIAVYRANKIINKVSPESDIRKRIIAEAKFLRAYNYFELVSMWGDVPLVTDEIDPNQYSSVGRTPKAAVYEKIESDLKEAIAVLPLKSAYSKADRFRAAKGTAQALLGKVYLYQKKWADAAAQFDLVINSGQYQLAESVGDAFSRAGEFGKESLFEISYTSTAAYDYGNFPWGDTPESNIHVQLWGPRSDAGYKKATADSLVGGWGMNLAKRKLFDAYVNAGDVVRRKQIIMSREELIAGGGEFPATGVYDFDGCFQRKYGSYISQSASTPNAVIEVNYGTNWRFIRYADVVLMAAEANFRAGAESKGLGFLNLLRSKRNMSQLSGLGGDALFKAIVLERQLELAFEGFRWLDLVRWDLAQQELGPLGFVKGKHELLPIPYNDVITAHLAQNPGYN</sequence>
<evidence type="ECO:0000259" key="8">
    <source>
        <dbReference type="Pfam" id="PF14322"/>
    </source>
</evidence>
<keyword evidence="4" id="KW-0472">Membrane</keyword>
<evidence type="ECO:0000256" key="1">
    <source>
        <dbReference type="ARBA" id="ARBA00004442"/>
    </source>
</evidence>
<dbReference type="CDD" id="cd08977">
    <property type="entry name" value="SusD"/>
    <property type="match status" value="1"/>
</dbReference>